<sequence>MKKLIALVVALAATAGFAAEFPDISIADLKQAIAEKKVTVIDVNGAASYKAGHVPTAIDFATQGNSLASLLPADKNALVVAYCGGPACSAYKAAANAANKLGYTNVKHLSAGISGWKAAKESLEK</sequence>
<organism evidence="3 4">
    <name type="scientific">Prosthecobacter vanneervenii</name>
    <dbReference type="NCBI Taxonomy" id="48466"/>
    <lineage>
        <taxon>Bacteria</taxon>
        <taxon>Pseudomonadati</taxon>
        <taxon>Verrucomicrobiota</taxon>
        <taxon>Verrucomicrobiia</taxon>
        <taxon>Verrucomicrobiales</taxon>
        <taxon>Verrucomicrobiaceae</taxon>
        <taxon>Prosthecobacter</taxon>
    </lineage>
</organism>
<protein>
    <submittedName>
        <fullName evidence="3">Rhodanese-related sulfurtransferase</fullName>
    </submittedName>
</protein>
<dbReference type="PANTHER" id="PTHR43031">
    <property type="entry name" value="FAD-DEPENDENT OXIDOREDUCTASE"/>
    <property type="match status" value="1"/>
</dbReference>
<proteinExistence type="predicted"/>
<dbReference type="Proteomes" id="UP000590740">
    <property type="component" value="Unassembled WGS sequence"/>
</dbReference>
<keyword evidence="3" id="KW-0808">Transferase</keyword>
<gene>
    <name evidence="3" type="ORF">HNQ65_000559</name>
</gene>
<feature type="signal peptide" evidence="1">
    <location>
        <begin position="1"/>
        <end position="18"/>
    </location>
</feature>
<dbReference type="RefSeq" id="WP_184337952.1">
    <property type="nucleotide sequence ID" value="NZ_JACHIG010000001.1"/>
</dbReference>
<name>A0A7W7Y857_9BACT</name>
<keyword evidence="4" id="KW-1185">Reference proteome</keyword>
<dbReference type="PROSITE" id="PS50206">
    <property type="entry name" value="RHODANESE_3"/>
    <property type="match status" value="1"/>
</dbReference>
<reference evidence="3 4" key="1">
    <citation type="submission" date="2020-08" db="EMBL/GenBank/DDBJ databases">
        <title>Genomic Encyclopedia of Type Strains, Phase IV (KMG-IV): sequencing the most valuable type-strain genomes for metagenomic binning, comparative biology and taxonomic classification.</title>
        <authorList>
            <person name="Goeker M."/>
        </authorList>
    </citation>
    <scope>NUCLEOTIDE SEQUENCE [LARGE SCALE GENOMIC DNA]</scope>
    <source>
        <strain evidence="3 4">DSM 12252</strain>
    </source>
</reference>
<dbReference type="Pfam" id="PF00581">
    <property type="entry name" value="Rhodanese"/>
    <property type="match status" value="1"/>
</dbReference>
<dbReference type="PANTHER" id="PTHR43031:SF1">
    <property type="entry name" value="PYRIDINE NUCLEOTIDE-DISULPHIDE OXIDOREDUCTASE"/>
    <property type="match status" value="1"/>
</dbReference>
<dbReference type="SUPFAM" id="SSF52821">
    <property type="entry name" value="Rhodanese/Cell cycle control phosphatase"/>
    <property type="match status" value="1"/>
</dbReference>
<dbReference type="AlphaFoldDB" id="A0A7W7Y857"/>
<dbReference type="EMBL" id="JACHIG010000001">
    <property type="protein sequence ID" value="MBB5031005.1"/>
    <property type="molecule type" value="Genomic_DNA"/>
</dbReference>
<dbReference type="Gene3D" id="3.40.250.10">
    <property type="entry name" value="Rhodanese-like domain"/>
    <property type="match status" value="1"/>
</dbReference>
<dbReference type="InterPro" id="IPR036873">
    <property type="entry name" value="Rhodanese-like_dom_sf"/>
</dbReference>
<dbReference type="SMART" id="SM00450">
    <property type="entry name" value="RHOD"/>
    <property type="match status" value="1"/>
</dbReference>
<dbReference type="InterPro" id="IPR050229">
    <property type="entry name" value="GlpE_sulfurtransferase"/>
</dbReference>
<accession>A0A7W7Y857</accession>
<dbReference type="InterPro" id="IPR001763">
    <property type="entry name" value="Rhodanese-like_dom"/>
</dbReference>
<evidence type="ECO:0000313" key="3">
    <source>
        <dbReference type="EMBL" id="MBB5031005.1"/>
    </source>
</evidence>
<evidence type="ECO:0000259" key="2">
    <source>
        <dbReference type="PROSITE" id="PS50206"/>
    </source>
</evidence>
<comment type="caution">
    <text evidence="3">The sequence shown here is derived from an EMBL/GenBank/DDBJ whole genome shotgun (WGS) entry which is preliminary data.</text>
</comment>
<keyword evidence="1" id="KW-0732">Signal</keyword>
<evidence type="ECO:0000256" key="1">
    <source>
        <dbReference type="SAM" id="SignalP"/>
    </source>
</evidence>
<evidence type="ECO:0000313" key="4">
    <source>
        <dbReference type="Proteomes" id="UP000590740"/>
    </source>
</evidence>
<feature type="chain" id="PRO_5030673904" evidence="1">
    <location>
        <begin position="19"/>
        <end position="125"/>
    </location>
</feature>
<dbReference type="GO" id="GO:0016740">
    <property type="term" value="F:transferase activity"/>
    <property type="evidence" value="ECO:0007669"/>
    <property type="project" value="UniProtKB-KW"/>
</dbReference>
<feature type="domain" description="Rhodanese" evidence="2">
    <location>
        <begin position="34"/>
        <end position="125"/>
    </location>
</feature>